<evidence type="ECO:0000256" key="2">
    <source>
        <dbReference type="ARBA" id="ARBA00023002"/>
    </source>
</evidence>
<evidence type="ECO:0000256" key="1">
    <source>
        <dbReference type="ARBA" id="ARBA00006484"/>
    </source>
</evidence>
<dbReference type="GO" id="GO:0016491">
    <property type="term" value="F:oxidoreductase activity"/>
    <property type="evidence" value="ECO:0007669"/>
    <property type="project" value="UniProtKB-KW"/>
</dbReference>
<dbReference type="InterPro" id="IPR051911">
    <property type="entry name" value="SDR_oxidoreductase"/>
</dbReference>
<dbReference type="Pfam" id="PF00106">
    <property type="entry name" value="adh_short"/>
    <property type="match status" value="1"/>
</dbReference>
<dbReference type="CDD" id="cd05374">
    <property type="entry name" value="17beta-HSD-like_SDR_c"/>
    <property type="match status" value="1"/>
</dbReference>
<dbReference type="PRINTS" id="PR00081">
    <property type="entry name" value="GDHRDH"/>
</dbReference>
<dbReference type="InterPro" id="IPR036291">
    <property type="entry name" value="NAD(P)-bd_dom_sf"/>
</dbReference>
<feature type="domain" description="Ketoreductase" evidence="3">
    <location>
        <begin position="40"/>
        <end position="219"/>
    </location>
</feature>
<reference evidence="4" key="1">
    <citation type="submission" date="2020-05" db="EMBL/GenBank/DDBJ databases">
        <authorList>
            <person name="Chiriac C."/>
            <person name="Salcher M."/>
            <person name="Ghai R."/>
            <person name="Kavagutti S V."/>
        </authorList>
    </citation>
    <scope>NUCLEOTIDE SEQUENCE</scope>
</reference>
<dbReference type="AlphaFoldDB" id="A0A6J7FR63"/>
<keyword evidence="2" id="KW-0560">Oxidoreductase</keyword>
<dbReference type="EMBL" id="CAFBMJ010000025">
    <property type="protein sequence ID" value="CAB4898232.1"/>
    <property type="molecule type" value="Genomic_DNA"/>
</dbReference>
<protein>
    <submittedName>
        <fullName evidence="4">Unannotated protein</fullName>
    </submittedName>
</protein>
<dbReference type="InterPro" id="IPR057326">
    <property type="entry name" value="KR_dom"/>
</dbReference>
<dbReference type="Gene3D" id="3.40.50.720">
    <property type="entry name" value="NAD(P)-binding Rossmann-like Domain"/>
    <property type="match status" value="1"/>
</dbReference>
<dbReference type="SUPFAM" id="SSF51735">
    <property type="entry name" value="NAD(P)-binding Rossmann-fold domains"/>
    <property type="match status" value="1"/>
</dbReference>
<dbReference type="PANTHER" id="PTHR43976:SF16">
    <property type="entry name" value="SHORT-CHAIN DEHYDROGENASE_REDUCTASE FAMILY PROTEIN"/>
    <property type="match status" value="1"/>
</dbReference>
<dbReference type="PANTHER" id="PTHR43976">
    <property type="entry name" value="SHORT CHAIN DEHYDROGENASE"/>
    <property type="match status" value="1"/>
</dbReference>
<comment type="similarity">
    <text evidence="1">Belongs to the short-chain dehydrogenases/reductases (SDR) family.</text>
</comment>
<dbReference type="PRINTS" id="PR00080">
    <property type="entry name" value="SDRFAMILY"/>
</dbReference>
<dbReference type="InterPro" id="IPR002347">
    <property type="entry name" value="SDR_fam"/>
</dbReference>
<evidence type="ECO:0000313" key="4">
    <source>
        <dbReference type="EMBL" id="CAB4898232.1"/>
    </source>
</evidence>
<dbReference type="SMART" id="SM00822">
    <property type="entry name" value="PKS_KR"/>
    <property type="match status" value="1"/>
</dbReference>
<organism evidence="4">
    <name type="scientific">freshwater metagenome</name>
    <dbReference type="NCBI Taxonomy" id="449393"/>
    <lineage>
        <taxon>unclassified sequences</taxon>
        <taxon>metagenomes</taxon>
        <taxon>ecological metagenomes</taxon>
    </lineage>
</organism>
<sequence>MSHARRLLAGLLQAHSEEILIGNTQYAERMSTQQTPQSQQVAVVTGANSGIGRATAIYLSQQGYRVFGTVRSLDKAAKLLALAEKLSVSIELVEMDVADDESVRQGFADIFRAAPRIDVLVNNAGIGGNGVTEETTPEQYFDSFNVNVVGVVRCTQQVLPHMREAKRGSVVNISSIVGRIAAVAQSPYVTSKWALEGLTEGLAHEVAPFGIRVVMIEPGITKSSIFMKNLDAPNASGAYDSHYRRMLQFYAAGIPHATDPTEVGALIHHAITTDTPQLRYPCSWGGNEFIEGRAKMSDADWIALGAVENDADYEKTFKKAFGIDISQS</sequence>
<name>A0A6J7FR63_9ZZZZ</name>
<evidence type="ECO:0000259" key="3">
    <source>
        <dbReference type="SMART" id="SM00822"/>
    </source>
</evidence>
<proteinExistence type="inferred from homology"/>
<accession>A0A6J7FR63</accession>
<dbReference type="InterPro" id="IPR020904">
    <property type="entry name" value="Sc_DH/Rdtase_CS"/>
</dbReference>
<gene>
    <name evidence="4" type="ORF">UFOPK3573_00504</name>
</gene>
<dbReference type="PROSITE" id="PS00061">
    <property type="entry name" value="ADH_SHORT"/>
    <property type="match status" value="1"/>
</dbReference>